<comment type="caution">
    <text evidence="6">The sequence shown here is derived from an EMBL/GenBank/DDBJ whole genome shotgun (WGS) entry which is preliminary data.</text>
</comment>
<dbReference type="CDD" id="cd00974">
    <property type="entry name" value="DSRD"/>
    <property type="match status" value="1"/>
</dbReference>
<keyword evidence="1" id="KW-0813">Transport</keyword>
<keyword evidence="4" id="KW-0408">Iron</keyword>
<dbReference type="InterPro" id="IPR038094">
    <property type="entry name" value="Desulfoferrodoxin_N_sf"/>
</dbReference>
<evidence type="ECO:0000256" key="3">
    <source>
        <dbReference type="ARBA" id="ARBA00022982"/>
    </source>
</evidence>
<dbReference type="NCBIfam" id="TIGR00319">
    <property type="entry name" value="desulf_FeS4"/>
    <property type="match status" value="1"/>
</dbReference>
<sequence length="59" mass="6286">MPVKEIGEKYHCNVCGNEVVVTKVGGGTLVCCGEDMQLLPAQAKAETPAQEEPAEKLEI</sequence>
<evidence type="ECO:0000256" key="4">
    <source>
        <dbReference type="ARBA" id="ARBA00023004"/>
    </source>
</evidence>
<evidence type="ECO:0000313" key="6">
    <source>
        <dbReference type="EMBL" id="PJE59672.1"/>
    </source>
</evidence>
<dbReference type="InterPro" id="IPR004462">
    <property type="entry name" value="Desulfoferrodoxin_N"/>
</dbReference>
<gene>
    <name evidence="6" type="ORF">COU85_02425</name>
</gene>
<dbReference type="Gene3D" id="2.20.28.100">
    <property type="entry name" value="Desulphoferrodoxin, N-terminal domain"/>
    <property type="match status" value="1"/>
</dbReference>
<dbReference type="GO" id="GO:0005506">
    <property type="term" value="F:iron ion binding"/>
    <property type="evidence" value="ECO:0007669"/>
    <property type="project" value="InterPro"/>
</dbReference>
<dbReference type="EMBL" id="PFEA01000046">
    <property type="protein sequence ID" value="PJE59672.1"/>
    <property type="molecule type" value="Genomic_DNA"/>
</dbReference>
<feature type="domain" description="Desulfoferrodoxin N-terminal" evidence="5">
    <location>
        <begin position="5"/>
        <end position="39"/>
    </location>
</feature>
<evidence type="ECO:0000256" key="1">
    <source>
        <dbReference type="ARBA" id="ARBA00022448"/>
    </source>
</evidence>
<dbReference type="AlphaFoldDB" id="A0A2M8KIC7"/>
<name>A0A2M8KIC7_9BACT</name>
<keyword evidence="2" id="KW-0479">Metal-binding</keyword>
<organism evidence="6 7">
    <name type="scientific">Candidatus Portnoybacteria bacterium CG10_big_fil_rev_8_21_14_0_10_44_7</name>
    <dbReference type="NCBI Taxonomy" id="1974816"/>
    <lineage>
        <taxon>Bacteria</taxon>
        <taxon>Candidatus Portnoyibacteriota</taxon>
    </lineage>
</organism>
<evidence type="ECO:0000259" key="5">
    <source>
        <dbReference type="Pfam" id="PF06397"/>
    </source>
</evidence>
<protein>
    <submittedName>
        <fullName evidence="6">Desulforedoxin</fullName>
    </submittedName>
</protein>
<accession>A0A2M8KIC7</accession>
<evidence type="ECO:0000256" key="2">
    <source>
        <dbReference type="ARBA" id="ARBA00022723"/>
    </source>
</evidence>
<dbReference type="Proteomes" id="UP000231086">
    <property type="component" value="Unassembled WGS sequence"/>
</dbReference>
<dbReference type="SUPFAM" id="SSF57802">
    <property type="entry name" value="Rubredoxin-like"/>
    <property type="match status" value="1"/>
</dbReference>
<dbReference type="Pfam" id="PF06397">
    <property type="entry name" value="Desulfoferrod_N"/>
    <property type="match status" value="1"/>
</dbReference>
<reference evidence="7" key="1">
    <citation type="submission" date="2017-09" db="EMBL/GenBank/DDBJ databases">
        <title>Depth-based differentiation of microbial function through sediment-hosted aquifers and enrichment of novel symbionts in the deep terrestrial subsurface.</title>
        <authorList>
            <person name="Probst A.J."/>
            <person name="Ladd B."/>
            <person name="Jarett J.K."/>
            <person name="Geller-Mcgrath D.E."/>
            <person name="Sieber C.M.K."/>
            <person name="Emerson J.B."/>
            <person name="Anantharaman K."/>
            <person name="Thomas B.C."/>
            <person name="Malmstrom R."/>
            <person name="Stieglmeier M."/>
            <person name="Klingl A."/>
            <person name="Woyke T."/>
            <person name="Ryan C.M."/>
            <person name="Banfield J.F."/>
        </authorList>
    </citation>
    <scope>NUCLEOTIDE SEQUENCE [LARGE SCALE GENOMIC DNA]</scope>
</reference>
<keyword evidence="3" id="KW-0249">Electron transport</keyword>
<evidence type="ECO:0000313" key="7">
    <source>
        <dbReference type="Proteomes" id="UP000231086"/>
    </source>
</evidence>
<proteinExistence type="predicted"/>